<dbReference type="RefSeq" id="WP_087254531.1">
    <property type="nucleotide sequence ID" value="NZ_CAJFOD010000101.1"/>
</dbReference>
<dbReference type="EMBL" id="DYWV01000238">
    <property type="protein sequence ID" value="HJF40689.1"/>
    <property type="molecule type" value="Genomic_DNA"/>
</dbReference>
<reference evidence="1" key="4">
    <citation type="submission" date="2021-09" db="EMBL/GenBank/DDBJ databases">
        <authorList>
            <person name="Gilroy R."/>
        </authorList>
    </citation>
    <scope>NUCLEOTIDE SEQUENCE</scope>
    <source>
        <strain evidence="1">CHK193-16274</strain>
    </source>
</reference>
<reference evidence="2" key="2">
    <citation type="journal article" date="2018" name="BMC Genomics">
        <title>Whole genome sequencing and function prediction of 133 gut anaerobes isolated from chicken caecum in pure cultures.</title>
        <authorList>
            <person name="Medvecky M."/>
            <person name="Cejkova D."/>
            <person name="Polansky O."/>
            <person name="Karasova D."/>
            <person name="Kubasova T."/>
            <person name="Cizek A."/>
            <person name="Rychlik I."/>
        </authorList>
    </citation>
    <scope>NUCLEOTIDE SEQUENCE</scope>
    <source>
        <strain evidence="2">An149</strain>
    </source>
</reference>
<reference evidence="1" key="3">
    <citation type="journal article" date="2021" name="PeerJ">
        <title>Extensive microbial diversity within the chicken gut microbiome revealed by metagenomics and culture.</title>
        <authorList>
            <person name="Gilroy R."/>
            <person name="Ravi A."/>
            <person name="Getino M."/>
            <person name="Pursley I."/>
            <person name="Horton D.L."/>
            <person name="Alikhan N.F."/>
            <person name="Baker D."/>
            <person name="Gharbi K."/>
            <person name="Hall N."/>
            <person name="Watson M."/>
            <person name="Adriaenssens E.M."/>
            <person name="Foster-Nyarko E."/>
            <person name="Jarju S."/>
            <person name="Secka A."/>
            <person name="Antonio M."/>
            <person name="Oren A."/>
            <person name="Chaudhuri R.R."/>
            <person name="La Ragione R."/>
            <person name="Hildebrand F."/>
            <person name="Pallen M.J."/>
        </authorList>
    </citation>
    <scope>NUCLEOTIDE SEQUENCE</scope>
    <source>
        <strain evidence="1">CHK193-16274</strain>
    </source>
</reference>
<dbReference type="Proteomes" id="UP000196258">
    <property type="component" value="Unassembled WGS sequence"/>
</dbReference>
<dbReference type="Proteomes" id="UP000749320">
    <property type="component" value="Unassembled WGS sequence"/>
</dbReference>
<proteinExistence type="predicted"/>
<protein>
    <submittedName>
        <fullName evidence="2">Uncharacterized protein</fullName>
    </submittedName>
</protein>
<comment type="caution">
    <text evidence="2">The sequence shown here is derived from an EMBL/GenBank/DDBJ whole genome shotgun (WGS) entry which is preliminary data.</text>
</comment>
<name>A0A1Y4Q667_9FIRM</name>
<dbReference type="AlphaFoldDB" id="A0A1Y4Q667"/>
<evidence type="ECO:0000313" key="2">
    <source>
        <dbReference type="EMBL" id="OUQ06110.1"/>
    </source>
</evidence>
<evidence type="ECO:0000313" key="1">
    <source>
        <dbReference type="EMBL" id="HJF40689.1"/>
    </source>
</evidence>
<gene>
    <name evidence="2" type="ORF">B5E91_02185</name>
    <name evidence="1" type="ORF">K8V91_07170</name>
</gene>
<sequence length="210" mass="25540">MKVRSYQSVVEKNIVDVKRYLLQISEGYWLQDIHDIVNSSFEIKSIKKKINKKKNLQLIVFSKIKKLVDDSTCFDEIEYHLVFMNILLDKYYQPLLVYKYKLLNYIIENAGFCITTYCLIRHLIKYDEKILESFIETLSSRLNLSVERYHYLASYILLLEGCYKKAYLHLEYVTMDEYLKSFIPELRNYSWRLYRKYYNRIDMPLDFLMV</sequence>
<dbReference type="EMBL" id="NFLB01000002">
    <property type="protein sequence ID" value="OUQ06110.1"/>
    <property type="molecule type" value="Genomic_DNA"/>
</dbReference>
<reference evidence="3" key="1">
    <citation type="submission" date="2017-04" db="EMBL/GenBank/DDBJ databases">
        <title>Function of individual gut microbiota members based on whole genome sequencing of pure cultures obtained from chicken caecum.</title>
        <authorList>
            <person name="Medvecky M."/>
            <person name="Cejkova D."/>
            <person name="Polansky O."/>
            <person name="Karasova D."/>
            <person name="Kubasova T."/>
            <person name="Cizek A."/>
            <person name="Rychlik I."/>
        </authorList>
    </citation>
    <scope>NUCLEOTIDE SEQUENCE [LARGE SCALE GENOMIC DNA]</scope>
    <source>
        <strain evidence="3">An149</strain>
    </source>
</reference>
<evidence type="ECO:0000313" key="3">
    <source>
        <dbReference type="Proteomes" id="UP000196258"/>
    </source>
</evidence>
<accession>A0A1Y4Q667</accession>
<organism evidence="2 3">
    <name type="scientific">Thomasclavelia spiroformis</name>
    <dbReference type="NCBI Taxonomy" id="29348"/>
    <lineage>
        <taxon>Bacteria</taxon>
        <taxon>Bacillati</taxon>
        <taxon>Bacillota</taxon>
        <taxon>Erysipelotrichia</taxon>
        <taxon>Erysipelotrichales</taxon>
        <taxon>Coprobacillaceae</taxon>
        <taxon>Thomasclavelia</taxon>
    </lineage>
</organism>